<dbReference type="InterPro" id="IPR050316">
    <property type="entry name" value="Tyrosinase/Hemocyanin"/>
</dbReference>
<dbReference type="Pfam" id="PF12143">
    <property type="entry name" value="PPO1_KFDV"/>
    <property type="match status" value="1"/>
</dbReference>
<dbReference type="EMBL" id="LVLJ01001740">
    <property type="protein sequence ID" value="OAE28388.1"/>
    <property type="molecule type" value="Genomic_DNA"/>
</dbReference>
<keyword evidence="7" id="KW-1185">Reference proteome</keyword>
<evidence type="ECO:0000313" key="7">
    <source>
        <dbReference type="Proteomes" id="UP000077202"/>
    </source>
</evidence>
<name>A0A176W5S2_MARPO</name>
<evidence type="ECO:0008006" key="8">
    <source>
        <dbReference type="Google" id="ProtNLM"/>
    </source>
</evidence>
<protein>
    <recommendedName>
        <fullName evidence="8">Reverse transcriptase Ty1/copia-type domain-containing protein</fullName>
    </recommendedName>
</protein>
<dbReference type="AlphaFoldDB" id="A0A176W5S2"/>
<evidence type="ECO:0000256" key="2">
    <source>
        <dbReference type="ARBA" id="ARBA00023008"/>
    </source>
</evidence>
<dbReference type="InterPro" id="IPR022739">
    <property type="entry name" value="Polyphenol_oxidase_cen"/>
</dbReference>
<evidence type="ECO:0000259" key="3">
    <source>
        <dbReference type="Pfam" id="PF07727"/>
    </source>
</evidence>
<keyword evidence="2" id="KW-0186">Copper</keyword>
<feature type="domain" description="Polyphenol oxidase central" evidence="4">
    <location>
        <begin position="82"/>
        <end position="112"/>
    </location>
</feature>
<feature type="domain" description="Reverse transcriptase Ty1/copia-type" evidence="3">
    <location>
        <begin position="11"/>
        <end position="75"/>
    </location>
</feature>
<comment type="similarity">
    <text evidence="1">Belongs to the tyrosinase family.</text>
</comment>
<dbReference type="Pfam" id="PF12142">
    <property type="entry name" value="PPO1_DWL"/>
    <property type="match status" value="1"/>
</dbReference>
<dbReference type="PANTHER" id="PTHR11474:SF76">
    <property type="entry name" value="SHKT DOMAIN-CONTAINING PROTEIN"/>
    <property type="match status" value="1"/>
</dbReference>
<feature type="domain" description="Polyphenol oxidase C-terminal" evidence="5">
    <location>
        <begin position="159"/>
        <end position="214"/>
    </location>
</feature>
<dbReference type="GO" id="GO:0004097">
    <property type="term" value="F:catechol oxidase activity"/>
    <property type="evidence" value="ECO:0007669"/>
    <property type="project" value="InterPro"/>
</dbReference>
<organism evidence="6 7">
    <name type="scientific">Marchantia polymorpha subsp. ruderalis</name>
    <dbReference type="NCBI Taxonomy" id="1480154"/>
    <lineage>
        <taxon>Eukaryota</taxon>
        <taxon>Viridiplantae</taxon>
        <taxon>Streptophyta</taxon>
        <taxon>Embryophyta</taxon>
        <taxon>Marchantiophyta</taxon>
        <taxon>Marchantiopsida</taxon>
        <taxon>Marchantiidae</taxon>
        <taxon>Marchantiales</taxon>
        <taxon>Marchantiaceae</taxon>
        <taxon>Marchantia</taxon>
    </lineage>
</organism>
<dbReference type="InterPro" id="IPR013103">
    <property type="entry name" value="RVT_2"/>
</dbReference>
<evidence type="ECO:0000256" key="1">
    <source>
        <dbReference type="ARBA" id="ARBA00009928"/>
    </source>
</evidence>
<evidence type="ECO:0000259" key="5">
    <source>
        <dbReference type="Pfam" id="PF12143"/>
    </source>
</evidence>
<comment type="caution">
    <text evidence="6">The sequence shown here is derived from an EMBL/GenBank/DDBJ whole genome shotgun (WGS) entry which is preliminary data.</text>
</comment>
<evidence type="ECO:0000313" key="6">
    <source>
        <dbReference type="EMBL" id="OAE28388.1"/>
    </source>
</evidence>
<sequence>MDQEMQLPIDNKTWELVKLTKEYKIIDSKWMYKLNDNPTRDEARIFKARLVARGFTQKKSVDYNKVVMPVAKVSSSHSTPRTVKDTLDSNKLGYKYQPMVEADSLWINHKPNGTKPSYKRSDVRVSTSNAIGRQPTSFKLTRRAPTEADLRGTQAQNVNQLSEGVVLEHVRVPELMYVRFDVFLDSPTATAETDEDESAYVGTFTHLPSGVNPRYKYSMRIIKY</sequence>
<accession>A0A176W5S2</accession>
<dbReference type="Proteomes" id="UP000077202">
    <property type="component" value="Unassembled WGS sequence"/>
</dbReference>
<dbReference type="Pfam" id="PF07727">
    <property type="entry name" value="RVT_2"/>
    <property type="match status" value="1"/>
</dbReference>
<dbReference type="PANTHER" id="PTHR11474">
    <property type="entry name" value="TYROSINASE FAMILY MEMBER"/>
    <property type="match status" value="1"/>
</dbReference>
<evidence type="ECO:0000259" key="4">
    <source>
        <dbReference type="Pfam" id="PF12142"/>
    </source>
</evidence>
<reference evidence="6" key="1">
    <citation type="submission" date="2016-03" db="EMBL/GenBank/DDBJ databases">
        <title>Mechanisms controlling the formation of the plant cell surface in tip-growing cells are functionally conserved among land plants.</title>
        <authorList>
            <person name="Honkanen S."/>
            <person name="Jones V.A."/>
            <person name="Morieri G."/>
            <person name="Champion C."/>
            <person name="Hetherington A.J."/>
            <person name="Kelly S."/>
            <person name="Saint-Marcoux D."/>
            <person name="Proust H."/>
            <person name="Prescott H."/>
            <person name="Dolan L."/>
        </authorList>
    </citation>
    <scope>NUCLEOTIDE SEQUENCE [LARGE SCALE GENOMIC DNA]</scope>
    <source>
        <tissue evidence="6">Whole gametophyte</tissue>
    </source>
</reference>
<gene>
    <name evidence="6" type="ORF">AXG93_4027s1100</name>
</gene>
<dbReference type="InterPro" id="IPR022740">
    <property type="entry name" value="Polyphenol_oxidase_C"/>
</dbReference>
<proteinExistence type="inferred from homology"/>